<evidence type="ECO:0000259" key="2">
    <source>
        <dbReference type="Pfam" id="PF24201"/>
    </source>
</evidence>
<keyword evidence="4" id="KW-1185">Reference proteome</keyword>
<dbReference type="STRING" id="683260.SAMN05421874_12822"/>
<evidence type="ECO:0000313" key="4">
    <source>
        <dbReference type="Proteomes" id="UP000198683"/>
    </source>
</evidence>
<feature type="domain" description="DUF7426" evidence="2">
    <location>
        <begin position="5"/>
        <end position="146"/>
    </location>
</feature>
<feature type="region of interest" description="Disordered" evidence="1">
    <location>
        <begin position="118"/>
        <end position="168"/>
    </location>
</feature>
<feature type="compositionally biased region" description="Low complexity" evidence="1">
    <location>
        <begin position="131"/>
        <end position="153"/>
    </location>
</feature>
<dbReference type="Pfam" id="PF24201">
    <property type="entry name" value="DUF7426"/>
    <property type="match status" value="1"/>
</dbReference>
<gene>
    <name evidence="3" type="ORF">SAMN05421874_12822</name>
</gene>
<dbReference type="EMBL" id="FNFB01000028">
    <property type="protein sequence ID" value="SDL73099.1"/>
    <property type="molecule type" value="Genomic_DNA"/>
</dbReference>
<feature type="compositionally biased region" description="Polar residues" evidence="1">
    <location>
        <begin position="158"/>
        <end position="168"/>
    </location>
</feature>
<sequence length="168" mass="17712">MASFKDLDEFFDPTLPLPVGGKTYVIPPPSAEVGLLCQRLMQAGVAAHSGQAVDAEGLNQLAEVVLDDDQEKDLYQRILGPVWDQLIADKVAWPKILHVGQTALIWIAAGMEPAAKHWESGSAMGEAEAPTRTAASAATSTRTRGSATGTTRKTASRQKATGSPGKSS</sequence>
<accession>A0A1G9MFV0</accession>
<name>A0A1G9MFV0_9ACTN</name>
<protein>
    <recommendedName>
        <fullName evidence="2">DUF7426 domain-containing protein</fullName>
    </recommendedName>
</protein>
<evidence type="ECO:0000256" key="1">
    <source>
        <dbReference type="SAM" id="MobiDB-lite"/>
    </source>
</evidence>
<evidence type="ECO:0000313" key="3">
    <source>
        <dbReference type="EMBL" id="SDL73099.1"/>
    </source>
</evidence>
<dbReference type="InterPro" id="IPR055849">
    <property type="entry name" value="DUF7426"/>
</dbReference>
<dbReference type="AlphaFoldDB" id="A0A1G9MFV0"/>
<proteinExistence type="predicted"/>
<dbReference type="Proteomes" id="UP000198683">
    <property type="component" value="Unassembled WGS sequence"/>
</dbReference>
<organism evidence="3 4">
    <name type="scientific">Nonomuraea maritima</name>
    <dbReference type="NCBI Taxonomy" id="683260"/>
    <lineage>
        <taxon>Bacteria</taxon>
        <taxon>Bacillati</taxon>
        <taxon>Actinomycetota</taxon>
        <taxon>Actinomycetes</taxon>
        <taxon>Streptosporangiales</taxon>
        <taxon>Streptosporangiaceae</taxon>
        <taxon>Nonomuraea</taxon>
    </lineage>
</organism>
<reference evidence="3 4" key="1">
    <citation type="submission" date="2016-10" db="EMBL/GenBank/DDBJ databases">
        <authorList>
            <person name="de Groot N.N."/>
        </authorList>
    </citation>
    <scope>NUCLEOTIDE SEQUENCE [LARGE SCALE GENOMIC DNA]</scope>
    <source>
        <strain evidence="3 4">CGMCC 4.5681</strain>
    </source>
</reference>
<dbReference type="RefSeq" id="WP_176903372.1">
    <property type="nucleotide sequence ID" value="NZ_FNFB01000028.1"/>
</dbReference>